<reference evidence="2" key="1">
    <citation type="journal article" date="2017" name="Nature">
        <title>The sunflower genome provides insights into oil metabolism, flowering and Asterid evolution.</title>
        <authorList>
            <person name="Badouin H."/>
            <person name="Gouzy J."/>
            <person name="Grassa C.J."/>
            <person name="Murat F."/>
            <person name="Staton S.E."/>
            <person name="Cottret L."/>
            <person name="Lelandais-Briere C."/>
            <person name="Owens G.L."/>
            <person name="Carrere S."/>
            <person name="Mayjonade B."/>
            <person name="Legrand L."/>
            <person name="Gill N."/>
            <person name="Kane N.C."/>
            <person name="Bowers J.E."/>
            <person name="Hubner S."/>
            <person name="Bellec A."/>
            <person name="Berard A."/>
            <person name="Berges H."/>
            <person name="Blanchet N."/>
            <person name="Boniface M.C."/>
            <person name="Brunel D."/>
            <person name="Catrice O."/>
            <person name="Chaidir N."/>
            <person name="Claudel C."/>
            <person name="Donnadieu C."/>
            <person name="Faraut T."/>
            <person name="Fievet G."/>
            <person name="Helmstetter N."/>
            <person name="King M."/>
            <person name="Knapp S.J."/>
            <person name="Lai Z."/>
            <person name="Le Paslier M.C."/>
            <person name="Lippi Y."/>
            <person name="Lorenzon L."/>
            <person name="Mandel J.R."/>
            <person name="Marage G."/>
            <person name="Marchand G."/>
            <person name="Marquand E."/>
            <person name="Bret-Mestries E."/>
            <person name="Morien E."/>
            <person name="Nambeesan S."/>
            <person name="Nguyen T."/>
            <person name="Pegot-Espagnet P."/>
            <person name="Pouilly N."/>
            <person name="Raftis F."/>
            <person name="Sallet E."/>
            <person name="Schiex T."/>
            <person name="Thomas J."/>
            <person name="Vandecasteele C."/>
            <person name="Vares D."/>
            <person name="Vear F."/>
            <person name="Vautrin S."/>
            <person name="Crespi M."/>
            <person name="Mangin B."/>
            <person name="Burke J.M."/>
            <person name="Salse J."/>
            <person name="Munos S."/>
            <person name="Vincourt P."/>
            <person name="Rieseberg L.H."/>
            <person name="Langlade N.B."/>
        </authorList>
    </citation>
    <scope>NUCLEOTIDE SEQUENCE</scope>
    <source>
        <tissue evidence="2">Leaves</tissue>
    </source>
</reference>
<keyword evidence="1" id="KW-0812">Transmembrane</keyword>
<comment type="caution">
    <text evidence="2">The sequence shown here is derived from an EMBL/GenBank/DDBJ whole genome shotgun (WGS) entry which is preliminary data.</text>
</comment>
<sequence length="45" mass="5328">MYNVIQLYGFRNNLVNLFFVLESHILLYVFCIIVFLKGSHFASIM</sequence>
<feature type="transmembrane region" description="Helical" evidence="1">
    <location>
        <begin position="17"/>
        <end position="36"/>
    </location>
</feature>
<dbReference type="AlphaFoldDB" id="A0A9K3JC27"/>
<dbReference type="Proteomes" id="UP000215914">
    <property type="component" value="Unassembled WGS sequence"/>
</dbReference>
<gene>
    <name evidence="2" type="ORF">HanXRQr2_Chr04g0190121</name>
</gene>
<proteinExistence type="predicted"/>
<evidence type="ECO:0000313" key="3">
    <source>
        <dbReference type="Proteomes" id="UP000215914"/>
    </source>
</evidence>
<keyword evidence="1" id="KW-1133">Transmembrane helix</keyword>
<name>A0A9K3JC27_HELAN</name>
<keyword evidence="3" id="KW-1185">Reference proteome</keyword>
<dbReference type="EMBL" id="MNCJ02000319">
    <property type="protein sequence ID" value="KAF5812221.1"/>
    <property type="molecule type" value="Genomic_DNA"/>
</dbReference>
<protein>
    <submittedName>
        <fullName evidence="2">Uncharacterized protein</fullName>
    </submittedName>
</protein>
<organism evidence="2 3">
    <name type="scientific">Helianthus annuus</name>
    <name type="common">Common sunflower</name>
    <dbReference type="NCBI Taxonomy" id="4232"/>
    <lineage>
        <taxon>Eukaryota</taxon>
        <taxon>Viridiplantae</taxon>
        <taxon>Streptophyta</taxon>
        <taxon>Embryophyta</taxon>
        <taxon>Tracheophyta</taxon>
        <taxon>Spermatophyta</taxon>
        <taxon>Magnoliopsida</taxon>
        <taxon>eudicotyledons</taxon>
        <taxon>Gunneridae</taxon>
        <taxon>Pentapetalae</taxon>
        <taxon>asterids</taxon>
        <taxon>campanulids</taxon>
        <taxon>Asterales</taxon>
        <taxon>Asteraceae</taxon>
        <taxon>Asteroideae</taxon>
        <taxon>Heliantheae alliance</taxon>
        <taxon>Heliantheae</taxon>
        <taxon>Helianthus</taxon>
    </lineage>
</organism>
<reference evidence="2" key="2">
    <citation type="submission" date="2020-06" db="EMBL/GenBank/DDBJ databases">
        <title>Helianthus annuus Genome sequencing and assembly Release 2.</title>
        <authorList>
            <person name="Gouzy J."/>
            <person name="Langlade N."/>
            <person name="Munos S."/>
        </authorList>
    </citation>
    <scope>NUCLEOTIDE SEQUENCE</scope>
    <source>
        <tissue evidence="2">Leaves</tissue>
    </source>
</reference>
<accession>A0A9K3JC27</accession>
<evidence type="ECO:0000313" key="2">
    <source>
        <dbReference type="EMBL" id="KAF5812221.1"/>
    </source>
</evidence>
<keyword evidence="1" id="KW-0472">Membrane</keyword>
<dbReference type="Gramene" id="mRNA:HanXRQr2_Chr04g0190121">
    <property type="protein sequence ID" value="mRNA:HanXRQr2_Chr04g0190121"/>
    <property type="gene ID" value="HanXRQr2_Chr04g0190121"/>
</dbReference>
<evidence type="ECO:0000256" key="1">
    <source>
        <dbReference type="SAM" id="Phobius"/>
    </source>
</evidence>